<keyword evidence="5 10" id="KW-0342">GTP-binding</keyword>
<keyword evidence="2 10" id="KW-0963">Cytoplasm</keyword>
<comment type="subcellular location">
    <subcellularLocation>
        <location evidence="10">Cell membrane</location>
        <topology evidence="10">Peripheral membrane protein</topology>
        <orientation evidence="10">Cytoplasmic side</orientation>
    </subcellularLocation>
    <subcellularLocation>
        <location evidence="10">Cytoplasm</location>
    </subcellularLocation>
</comment>
<dbReference type="SMART" id="SM00963">
    <property type="entry name" value="SRP54_N"/>
    <property type="match status" value="1"/>
</dbReference>
<organism evidence="12 13">
    <name type="scientific">Candidatus Desulfatibia vada</name>
    <dbReference type="NCBI Taxonomy" id="2841696"/>
    <lineage>
        <taxon>Bacteria</taxon>
        <taxon>Pseudomonadati</taxon>
        <taxon>Thermodesulfobacteriota</taxon>
        <taxon>Desulfobacteria</taxon>
        <taxon>Desulfobacterales</taxon>
        <taxon>Desulfobacterales incertae sedis</taxon>
        <taxon>Candidatus Desulfatibia</taxon>
    </lineage>
</organism>
<evidence type="ECO:0000256" key="7">
    <source>
        <dbReference type="ARBA" id="ARBA00023170"/>
    </source>
</evidence>
<feature type="binding site" evidence="10">
    <location>
        <begin position="266"/>
        <end position="269"/>
    </location>
    <ligand>
        <name>GTP</name>
        <dbReference type="ChEBI" id="CHEBI:37565"/>
    </ligand>
</feature>
<keyword evidence="1 10" id="KW-1003">Cell membrane</keyword>
<dbReference type="EC" id="3.6.5.4" evidence="10"/>
<evidence type="ECO:0000256" key="1">
    <source>
        <dbReference type="ARBA" id="ARBA00022475"/>
    </source>
</evidence>
<sequence>MNREPLPKEPKESKGFFKRLKTGLSKTRQLLNTDIEELFSNKRKIDDDLLEELEELLITSDIGVQTAMDLIQSISQRSSSISDAGQLKDALKEKILALLGTKTPPPAPLAAKPHVIVVIGVNGVGKTTTIGKLAAKFAASQKKVLIAAADTFRAAAVEQLVIWADRAGVDIVKHKDKADPAAVAYDAIEAAVARGTDIVIVDTAGRLHTRVNLMEELKKIKRTIAKKIPDAPHEILLVLDATTGQNALSQAKMFNDAIGVTAIALTKLDGTAKGGIVVGICNALEIPLKYVGIGEKIEDLQEFDPNLFVDALF</sequence>
<comment type="similarity">
    <text evidence="10">Belongs to the GTP-binding SRP family. FtsY subfamily.</text>
</comment>
<dbReference type="FunFam" id="1.20.120.140:FF:000002">
    <property type="entry name" value="Signal recognition particle receptor FtsY"/>
    <property type="match status" value="1"/>
</dbReference>
<dbReference type="PROSITE" id="PS00300">
    <property type="entry name" value="SRP54"/>
    <property type="match status" value="1"/>
</dbReference>
<feature type="binding site" evidence="10">
    <location>
        <begin position="120"/>
        <end position="127"/>
    </location>
    <ligand>
        <name>GTP</name>
        <dbReference type="ChEBI" id="CHEBI:37565"/>
    </ligand>
</feature>
<keyword evidence="4 10" id="KW-0378">Hydrolase</keyword>
<dbReference type="SMART" id="SM00962">
    <property type="entry name" value="SRP54"/>
    <property type="match status" value="1"/>
</dbReference>
<keyword evidence="3 10" id="KW-0547">Nucleotide-binding</keyword>
<dbReference type="Pfam" id="PF00448">
    <property type="entry name" value="SRP54"/>
    <property type="match status" value="1"/>
</dbReference>
<dbReference type="SUPFAM" id="SSF52540">
    <property type="entry name" value="P-loop containing nucleoside triphosphate hydrolases"/>
    <property type="match status" value="1"/>
</dbReference>
<comment type="caution">
    <text evidence="12">The sequence shown here is derived from an EMBL/GenBank/DDBJ whole genome shotgun (WGS) entry which is preliminary data.</text>
</comment>
<evidence type="ECO:0000256" key="10">
    <source>
        <dbReference type="HAMAP-Rule" id="MF_00920"/>
    </source>
</evidence>
<dbReference type="InterPro" id="IPR003593">
    <property type="entry name" value="AAA+_ATPase"/>
</dbReference>
<accession>A0A8J6NQJ6</accession>
<dbReference type="InterPro" id="IPR004390">
    <property type="entry name" value="SR_rcpt_FtsY"/>
</dbReference>
<dbReference type="GO" id="GO:0005886">
    <property type="term" value="C:plasma membrane"/>
    <property type="evidence" value="ECO:0007669"/>
    <property type="project" value="UniProtKB-SubCell"/>
</dbReference>
<dbReference type="EMBL" id="JACNIG010000064">
    <property type="protein sequence ID" value="MBC8430634.1"/>
    <property type="molecule type" value="Genomic_DNA"/>
</dbReference>
<evidence type="ECO:0000256" key="6">
    <source>
        <dbReference type="ARBA" id="ARBA00023136"/>
    </source>
</evidence>
<dbReference type="GO" id="GO:0005047">
    <property type="term" value="F:signal recognition particle binding"/>
    <property type="evidence" value="ECO:0007669"/>
    <property type="project" value="TreeGrafter"/>
</dbReference>
<evidence type="ECO:0000256" key="2">
    <source>
        <dbReference type="ARBA" id="ARBA00022490"/>
    </source>
</evidence>
<dbReference type="Gene3D" id="1.20.120.140">
    <property type="entry name" value="Signal recognition particle SRP54, nucleotide-binding domain"/>
    <property type="match status" value="1"/>
</dbReference>
<dbReference type="InterPro" id="IPR013822">
    <property type="entry name" value="Signal_recog_particl_SRP54_hlx"/>
</dbReference>
<keyword evidence="6 10" id="KW-0472">Membrane</keyword>
<dbReference type="InterPro" id="IPR036225">
    <property type="entry name" value="SRP/SRP_N"/>
</dbReference>
<dbReference type="PANTHER" id="PTHR43134:SF1">
    <property type="entry name" value="SIGNAL RECOGNITION PARTICLE RECEPTOR SUBUNIT ALPHA"/>
    <property type="match status" value="1"/>
</dbReference>
<dbReference type="GO" id="GO:0006614">
    <property type="term" value="P:SRP-dependent cotranslational protein targeting to membrane"/>
    <property type="evidence" value="ECO:0007669"/>
    <property type="project" value="InterPro"/>
</dbReference>
<evidence type="ECO:0000256" key="3">
    <source>
        <dbReference type="ARBA" id="ARBA00022741"/>
    </source>
</evidence>
<feature type="binding site" evidence="10">
    <location>
        <begin position="202"/>
        <end position="206"/>
    </location>
    <ligand>
        <name>GTP</name>
        <dbReference type="ChEBI" id="CHEBI:37565"/>
    </ligand>
</feature>
<dbReference type="PANTHER" id="PTHR43134">
    <property type="entry name" value="SIGNAL RECOGNITION PARTICLE RECEPTOR SUBUNIT ALPHA"/>
    <property type="match status" value="1"/>
</dbReference>
<evidence type="ECO:0000256" key="8">
    <source>
        <dbReference type="ARBA" id="ARBA00048027"/>
    </source>
</evidence>
<dbReference type="InterPro" id="IPR027417">
    <property type="entry name" value="P-loop_NTPase"/>
</dbReference>
<dbReference type="FunFam" id="3.40.50.300:FF:000053">
    <property type="entry name" value="Signal recognition particle receptor FtsY"/>
    <property type="match status" value="1"/>
</dbReference>
<dbReference type="GO" id="GO:0003924">
    <property type="term" value="F:GTPase activity"/>
    <property type="evidence" value="ECO:0007669"/>
    <property type="project" value="UniProtKB-UniRule"/>
</dbReference>
<reference evidence="12 13" key="1">
    <citation type="submission" date="2020-08" db="EMBL/GenBank/DDBJ databases">
        <title>Bridging the membrane lipid divide: bacteria of the FCB group superphylum have the potential to synthesize archaeal ether lipids.</title>
        <authorList>
            <person name="Villanueva L."/>
            <person name="Von Meijenfeldt F.A.B."/>
            <person name="Westbye A.B."/>
            <person name="Yadav S."/>
            <person name="Hopmans E.C."/>
            <person name="Dutilh B.E."/>
            <person name="Sinninghe Damste J.S."/>
        </authorList>
    </citation>
    <scope>NUCLEOTIDE SEQUENCE [LARGE SCALE GENOMIC DNA]</scope>
    <source>
        <strain evidence="12">NIOZ-UU17</strain>
    </source>
</reference>
<dbReference type="GO" id="GO:0005737">
    <property type="term" value="C:cytoplasm"/>
    <property type="evidence" value="ECO:0007669"/>
    <property type="project" value="UniProtKB-SubCell"/>
</dbReference>
<feature type="domain" description="SRP54-type proteins GTP-binding" evidence="11">
    <location>
        <begin position="287"/>
        <end position="300"/>
    </location>
</feature>
<evidence type="ECO:0000313" key="13">
    <source>
        <dbReference type="Proteomes" id="UP000605201"/>
    </source>
</evidence>
<dbReference type="Proteomes" id="UP000605201">
    <property type="component" value="Unassembled WGS sequence"/>
</dbReference>
<keyword evidence="7 10" id="KW-0675">Receptor</keyword>
<protein>
    <recommendedName>
        <fullName evidence="10">Signal recognition particle receptor FtsY</fullName>
        <shortName evidence="10">SRP receptor</shortName>
        <ecNumber evidence="10">3.6.5.4</ecNumber>
    </recommendedName>
</protein>
<comment type="subunit">
    <text evidence="10">Part of the signal recognition particle protein translocation system, which is composed of SRP and FtsY.</text>
</comment>
<gene>
    <name evidence="10 12" type="primary">ftsY</name>
    <name evidence="12" type="ORF">H8D96_01820</name>
</gene>
<dbReference type="AlphaFoldDB" id="A0A8J6NQJ6"/>
<dbReference type="InterPro" id="IPR000897">
    <property type="entry name" value="SRP54_GTPase_dom"/>
</dbReference>
<name>A0A8J6NQJ6_9BACT</name>
<dbReference type="HAMAP" id="MF_00920">
    <property type="entry name" value="FtsY"/>
    <property type="match status" value="1"/>
</dbReference>
<dbReference type="SMART" id="SM00382">
    <property type="entry name" value="AAA"/>
    <property type="match status" value="1"/>
</dbReference>
<dbReference type="NCBIfam" id="TIGR00064">
    <property type="entry name" value="ftsY"/>
    <property type="match status" value="1"/>
</dbReference>
<dbReference type="Pfam" id="PF02881">
    <property type="entry name" value="SRP54_N"/>
    <property type="match status" value="1"/>
</dbReference>
<dbReference type="SUPFAM" id="SSF47364">
    <property type="entry name" value="Domain of the SRP/SRP receptor G-proteins"/>
    <property type="match status" value="1"/>
</dbReference>
<dbReference type="Gene3D" id="3.40.50.300">
    <property type="entry name" value="P-loop containing nucleotide triphosphate hydrolases"/>
    <property type="match status" value="1"/>
</dbReference>
<dbReference type="InterPro" id="IPR042101">
    <property type="entry name" value="SRP54_N_sf"/>
</dbReference>
<evidence type="ECO:0000259" key="11">
    <source>
        <dbReference type="PROSITE" id="PS00300"/>
    </source>
</evidence>
<evidence type="ECO:0000313" key="12">
    <source>
        <dbReference type="EMBL" id="MBC8430634.1"/>
    </source>
</evidence>
<proteinExistence type="inferred from homology"/>
<comment type="function">
    <text evidence="9">Involved in targeting and insertion of nascent membrane proteins into the cytoplasmic membrane. Acts as a receptor for the complex formed by the signal recognition particle (SRP) and the ribosome-nascent chain (RNC). Interaction with SRP-RNC leads to the transfer of the RNC complex to the Sec translocase for insertion into the membrane, the hydrolysis of GTP by both Ffh and FtsY, and the dissociation of the SRP-FtsY complex into the individual components.</text>
</comment>
<evidence type="ECO:0000256" key="5">
    <source>
        <dbReference type="ARBA" id="ARBA00023134"/>
    </source>
</evidence>
<dbReference type="GO" id="GO:0005525">
    <property type="term" value="F:GTP binding"/>
    <property type="evidence" value="ECO:0007669"/>
    <property type="project" value="UniProtKB-UniRule"/>
</dbReference>
<evidence type="ECO:0000256" key="4">
    <source>
        <dbReference type="ARBA" id="ARBA00022801"/>
    </source>
</evidence>
<comment type="catalytic activity">
    <reaction evidence="8 10">
        <text>GTP + H2O = GDP + phosphate + H(+)</text>
        <dbReference type="Rhea" id="RHEA:19669"/>
        <dbReference type="ChEBI" id="CHEBI:15377"/>
        <dbReference type="ChEBI" id="CHEBI:15378"/>
        <dbReference type="ChEBI" id="CHEBI:37565"/>
        <dbReference type="ChEBI" id="CHEBI:43474"/>
        <dbReference type="ChEBI" id="CHEBI:58189"/>
        <dbReference type="EC" id="3.6.5.4"/>
    </reaction>
</comment>
<evidence type="ECO:0000256" key="9">
    <source>
        <dbReference type="ARBA" id="ARBA00053570"/>
    </source>
</evidence>